<feature type="region of interest" description="Disordered" evidence="6">
    <location>
        <begin position="77"/>
        <end position="111"/>
    </location>
</feature>
<dbReference type="InterPro" id="IPR001647">
    <property type="entry name" value="HTH_TetR"/>
</dbReference>
<evidence type="ECO:0000256" key="1">
    <source>
        <dbReference type="ARBA" id="ARBA00022491"/>
    </source>
</evidence>
<dbReference type="Proteomes" id="UP001611548">
    <property type="component" value="Unassembled WGS sequence"/>
</dbReference>
<feature type="region of interest" description="Disordered" evidence="6">
    <location>
        <begin position="1"/>
        <end position="20"/>
    </location>
</feature>
<dbReference type="PANTHER" id="PTHR30055:SF238">
    <property type="entry name" value="MYCOFACTOCIN BIOSYNTHESIS TRANSCRIPTIONAL REGULATOR MFTR-RELATED"/>
    <property type="match status" value="1"/>
</dbReference>
<dbReference type="RefSeq" id="WP_398718348.1">
    <property type="nucleotide sequence ID" value="NZ_JBIRWE010000005.1"/>
</dbReference>
<name>A0ABW7URE0_9ACTN</name>
<dbReference type="InterPro" id="IPR036271">
    <property type="entry name" value="Tet_transcr_reg_TetR-rel_C_sf"/>
</dbReference>
<accession>A0ABW7URE0</accession>
<keyword evidence="4" id="KW-0804">Transcription</keyword>
<evidence type="ECO:0000313" key="10">
    <source>
        <dbReference type="Proteomes" id="UP001611548"/>
    </source>
</evidence>
<dbReference type="CDD" id="cd00093">
    <property type="entry name" value="HTH_XRE"/>
    <property type="match status" value="1"/>
</dbReference>
<dbReference type="EMBL" id="JBIRWE010000005">
    <property type="protein sequence ID" value="MFI1965179.1"/>
    <property type="molecule type" value="Genomic_DNA"/>
</dbReference>
<dbReference type="Pfam" id="PF00440">
    <property type="entry name" value="TetR_N"/>
    <property type="match status" value="1"/>
</dbReference>
<feature type="domain" description="HTH cro/C1-type" evidence="7">
    <location>
        <begin position="23"/>
        <end position="77"/>
    </location>
</feature>
<dbReference type="Pfam" id="PF13977">
    <property type="entry name" value="TetR_C_6"/>
    <property type="match status" value="1"/>
</dbReference>
<dbReference type="SUPFAM" id="SSF47413">
    <property type="entry name" value="lambda repressor-like DNA-binding domains"/>
    <property type="match status" value="1"/>
</dbReference>
<evidence type="ECO:0000256" key="4">
    <source>
        <dbReference type="ARBA" id="ARBA00023163"/>
    </source>
</evidence>
<dbReference type="PROSITE" id="PS50977">
    <property type="entry name" value="HTH_TETR_2"/>
    <property type="match status" value="1"/>
</dbReference>
<gene>
    <name evidence="9" type="ORF">ACH429_13870</name>
</gene>
<dbReference type="InterPro" id="IPR010982">
    <property type="entry name" value="Lambda_DNA-bd_dom_sf"/>
</dbReference>
<evidence type="ECO:0000256" key="2">
    <source>
        <dbReference type="ARBA" id="ARBA00023015"/>
    </source>
</evidence>
<dbReference type="InterPro" id="IPR039538">
    <property type="entry name" value="BetI_C"/>
</dbReference>
<feature type="domain" description="HTH tetR-type" evidence="8">
    <location>
        <begin position="127"/>
        <end position="187"/>
    </location>
</feature>
<dbReference type="InterPro" id="IPR050109">
    <property type="entry name" value="HTH-type_TetR-like_transc_reg"/>
</dbReference>
<dbReference type="PANTHER" id="PTHR30055">
    <property type="entry name" value="HTH-TYPE TRANSCRIPTIONAL REGULATOR RUTR"/>
    <property type="match status" value="1"/>
</dbReference>
<keyword evidence="1" id="KW-0678">Repressor</keyword>
<proteinExistence type="predicted"/>
<feature type="DNA-binding region" description="H-T-H motif" evidence="5">
    <location>
        <begin position="150"/>
        <end position="169"/>
    </location>
</feature>
<evidence type="ECO:0000313" key="9">
    <source>
        <dbReference type="EMBL" id="MFI1965179.1"/>
    </source>
</evidence>
<organism evidence="9 10">
    <name type="scientific">Streptomyces pathocidini</name>
    <dbReference type="NCBI Taxonomy" id="1650571"/>
    <lineage>
        <taxon>Bacteria</taxon>
        <taxon>Bacillati</taxon>
        <taxon>Actinomycetota</taxon>
        <taxon>Actinomycetes</taxon>
        <taxon>Kitasatosporales</taxon>
        <taxon>Streptomycetaceae</taxon>
        <taxon>Streptomyces</taxon>
    </lineage>
</organism>
<keyword evidence="2" id="KW-0805">Transcription regulation</keyword>
<evidence type="ECO:0000256" key="3">
    <source>
        <dbReference type="ARBA" id="ARBA00023125"/>
    </source>
</evidence>
<comment type="caution">
    <text evidence="9">The sequence shown here is derived from an EMBL/GenBank/DDBJ whole genome shotgun (WGS) entry which is preliminary data.</text>
</comment>
<dbReference type="PROSITE" id="PS50943">
    <property type="entry name" value="HTH_CROC1"/>
    <property type="match status" value="1"/>
</dbReference>
<evidence type="ECO:0000256" key="5">
    <source>
        <dbReference type="PROSITE-ProRule" id="PRU00335"/>
    </source>
</evidence>
<dbReference type="Gene3D" id="1.10.357.10">
    <property type="entry name" value="Tetracycline Repressor, domain 2"/>
    <property type="match status" value="1"/>
</dbReference>
<sequence>MQHQAGSPGSRVPDAGGDVAERVRQVIGEAGCSQREFARRIVMDPSKLSRSLSGSRRFTVAELARIADAGRIDAGWLLGAGPTPSPGPTPNPRPATSPGAGRAAAPVPQVKSRTRSVAVARTDASDGGRPLQIVRETVRLIAEHGFHAVRVSDIAAACDTSTAAIHYHFPGRAELLEAAVRWCMDEDTARRAALSRASGSARAEETPSAGAATADRELRQLIALQTPRTEQQRRQWLVWLDLWAEAARSTAVGRLHADFYRQWRRTVADVIRRGIAQGVFRTVDPEFSALRLTALIDGLATQVLAAAPGEGGTTVDDMYAALIAYVDTELAAEPR</sequence>
<evidence type="ECO:0000259" key="7">
    <source>
        <dbReference type="PROSITE" id="PS50943"/>
    </source>
</evidence>
<dbReference type="InterPro" id="IPR001387">
    <property type="entry name" value="Cro/C1-type_HTH"/>
</dbReference>
<protein>
    <submittedName>
        <fullName evidence="9">TetR family transcriptional regulator C-terminal domain-containing protein</fullName>
    </submittedName>
</protein>
<dbReference type="SUPFAM" id="SSF48498">
    <property type="entry name" value="Tetracyclin repressor-like, C-terminal domain"/>
    <property type="match status" value="1"/>
</dbReference>
<evidence type="ECO:0000259" key="8">
    <source>
        <dbReference type="PROSITE" id="PS50977"/>
    </source>
</evidence>
<reference evidence="9 10" key="1">
    <citation type="submission" date="2024-10" db="EMBL/GenBank/DDBJ databases">
        <title>The Natural Products Discovery Center: Release of the First 8490 Sequenced Strains for Exploring Actinobacteria Biosynthetic Diversity.</title>
        <authorList>
            <person name="Kalkreuter E."/>
            <person name="Kautsar S.A."/>
            <person name="Yang D."/>
            <person name="Bader C.D."/>
            <person name="Teijaro C.N."/>
            <person name="Fluegel L."/>
            <person name="Davis C.M."/>
            <person name="Simpson J.R."/>
            <person name="Lauterbach L."/>
            <person name="Steele A.D."/>
            <person name="Gui C."/>
            <person name="Meng S."/>
            <person name="Li G."/>
            <person name="Viehrig K."/>
            <person name="Ye F."/>
            <person name="Su P."/>
            <person name="Kiefer A.F."/>
            <person name="Nichols A."/>
            <person name="Cepeda A.J."/>
            <person name="Yan W."/>
            <person name="Fan B."/>
            <person name="Jiang Y."/>
            <person name="Adhikari A."/>
            <person name="Zheng C.-J."/>
            <person name="Schuster L."/>
            <person name="Cowan T.M."/>
            <person name="Smanski M.J."/>
            <person name="Chevrette M.G."/>
            <person name="De Carvalho L.P.S."/>
            <person name="Shen B."/>
        </authorList>
    </citation>
    <scope>NUCLEOTIDE SEQUENCE [LARGE SCALE GENOMIC DNA]</scope>
    <source>
        <strain evidence="9 10">NPDC020327</strain>
    </source>
</reference>
<dbReference type="SUPFAM" id="SSF46689">
    <property type="entry name" value="Homeodomain-like"/>
    <property type="match status" value="1"/>
</dbReference>
<dbReference type="Gene3D" id="1.10.260.40">
    <property type="entry name" value="lambda repressor-like DNA-binding domains"/>
    <property type="match status" value="1"/>
</dbReference>
<dbReference type="InterPro" id="IPR009057">
    <property type="entry name" value="Homeodomain-like_sf"/>
</dbReference>
<feature type="compositionally biased region" description="Pro residues" evidence="6">
    <location>
        <begin position="83"/>
        <end position="95"/>
    </location>
</feature>
<dbReference type="SMART" id="SM00530">
    <property type="entry name" value="HTH_XRE"/>
    <property type="match status" value="1"/>
</dbReference>
<keyword evidence="3 5" id="KW-0238">DNA-binding</keyword>
<keyword evidence="10" id="KW-1185">Reference proteome</keyword>
<evidence type="ECO:0000256" key="6">
    <source>
        <dbReference type="SAM" id="MobiDB-lite"/>
    </source>
</evidence>